<organism evidence="2 3">
    <name type="scientific">Favolaschia claudopus</name>
    <dbReference type="NCBI Taxonomy" id="2862362"/>
    <lineage>
        <taxon>Eukaryota</taxon>
        <taxon>Fungi</taxon>
        <taxon>Dikarya</taxon>
        <taxon>Basidiomycota</taxon>
        <taxon>Agaricomycotina</taxon>
        <taxon>Agaricomycetes</taxon>
        <taxon>Agaricomycetidae</taxon>
        <taxon>Agaricales</taxon>
        <taxon>Marasmiineae</taxon>
        <taxon>Mycenaceae</taxon>
        <taxon>Favolaschia</taxon>
    </lineage>
</organism>
<protein>
    <submittedName>
        <fullName evidence="2">Uncharacterized protein</fullName>
    </submittedName>
</protein>
<name>A0AAW0AR79_9AGAR</name>
<gene>
    <name evidence="2" type="ORF">R3P38DRAFT_2998604</name>
</gene>
<comment type="caution">
    <text evidence="2">The sequence shown here is derived from an EMBL/GenBank/DDBJ whole genome shotgun (WGS) entry which is preliminary data.</text>
</comment>
<feature type="transmembrane region" description="Helical" evidence="1">
    <location>
        <begin position="42"/>
        <end position="62"/>
    </location>
</feature>
<feature type="transmembrane region" description="Helical" evidence="1">
    <location>
        <begin position="12"/>
        <end position="30"/>
    </location>
</feature>
<dbReference type="EMBL" id="JAWWNJ010000055">
    <property type="protein sequence ID" value="KAK7014954.1"/>
    <property type="molecule type" value="Genomic_DNA"/>
</dbReference>
<dbReference type="Proteomes" id="UP001362999">
    <property type="component" value="Unassembled WGS sequence"/>
</dbReference>
<evidence type="ECO:0000313" key="2">
    <source>
        <dbReference type="EMBL" id="KAK7014954.1"/>
    </source>
</evidence>
<keyword evidence="1" id="KW-0812">Transmembrane</keyword>
<reference evidence="2 3" key="1">
    <citation type="journal article" date="2024" name="J Genomics">
        <title>Draft genome sequencing and assembly of Favolaschia claudopus CIRM-BRFM 2984 isolated from oak limbs.</title>
        <authorList>
            <person name="Navarro D."/>
            <person name="Drula E."/>
            <person name="Chaduli D."/>
            <person name="Cazenave R."/>
            <person name="Ahrendt S."/>
            <person name="Wang J."/>
            <person name="Lipzen A."/>
            <person name="Daum C."/>
            <person name="Barry K."/>
            <person name="Grigoriev I.V."/>
            <person name="Favel A."/>
            <person name="Rosso M.N."/>
            <person name="Martin F."/>
        </authorList>
    </citation>
    <scope>NUCLEOTIDE SEQUENCE [LARGE SCALE GENOMIC DNA]</scope>
    <source>
        <strain evidence="2 3">CIRM-BRFM 2984</strain>
    </source>
</reference>
<keyword evidence="1" id="KW-0472">Membrane</keyword>
<keyword evidence="1" id="KW-1133">Transmembrane helix</keyword>
<feature type="transmembrane region" description="Helical" evidence="1">
    <location>
        <begin position="83"/>
        <end position="105"/>
    </location>
</feature>
<evidence type="ECO:0000256" key="1">
    <source>
        <dbReference type="SAM" id="Phobius"/>
    </source>
</evidence>
<dbReference type="AlphaFoldDB" id="A0AAW0AR79"/>
<feature type="transmembrane region" description="Helical" evidence="1">
    <location>
        <begin position="117"/>
        <end position="139"/>
    </location>
</feature>
<evidence type="ECO:0000313" key="3">
    <source>
        <dbReference type="Proteomes" id="UP001362999"/>
    </source>
</evidence>
<proteinExistence type="predicted"/>
<keyword evidence="3" id="KW-1185">Reference proteome</keyword>
<sequence>MRSNPYNIARLIVLSLQVHLHVLVVLAASWNVNVTLAAGQSLPAAALCLLVTSLAFIISMSLRGLLCCLKNPSAFLTSLKFESGLLAVLFVFQFAATIGTTVHVLPAKSAAVMSASYALLVAAAWMTTVIAGVFLGGLIRATMLHKPFFPEIWSVPAASVDWFVDRQLDANSMQNDSWTRYIGDIESSAIRKQRFGKLQDCEANLTSHSTPFAEKAPWAHDIRRGVDEPFACKAESDVTPQSSPSMLKLNAALPPLPLRVESKAKSAGSRFIERFRDSHVPVRTAQTPFPSGVADHDMPIPLPRRSEWVRADVHET</sequence>
<accession>A0AAW0AR79</accession>